<name>A0A3N7EK35_POPTR</name>
<reference evidence="1 2" key="1">
    <citation type="journal article" date="2006" name="Science">
        <title>The genome of black cottonwood, Populus trichocarpa (Torr. &amp; Gray).</title>
        <authorList>
            <person name="Tuskan G.A."/>
            <person name="Difazio S."/>
            <person name="Jansson S."/>
            <person name="Bohlmann J."/>
            <person name="Grigoriev I."/>
            <person name="Hellsten U."/>
            <person name="Putnam N."/>
            <person name="Ralph S."/>
            <person name="Rombauts S."/>
            <person name="Salamov A."/>
            <person name="Schein J."/>
            <person name="Sterck L."/>
            <person name="Aerts A."/>
            <person name="Bhalerao R.R."/>
            <person name="Bhalerao R.P."/>
            <person name="Blaudez D."/>
            <person name="Boerjan W."/>
            <person name="Brun A."/>
            <person name="Brunner A."/>
            <person name="Busov V."/>
            <person name="Campbell M."/>
            <person name="Carlson J."/>
            <person name="Chalot M."/>
            <person name="Chapman J."/>
            <person name="Chen G.L."/>
            <person name="Cooper D."/>
            <person name="Coutinho P.M."/>
            <person name="Couturier J."/>
            <person name="Covert S."/>
            <person name="Cronk Q."/>
            <person name="Cunningham R."/>
            <person name="Davis J."/>
            <person name="Degroeve S."/>
            <person name="Dejardin A."/>
            <person name="Depamphilis C."/>
            <person name="Detter J."/>
            <person name="Dirks B."/>
            <person name="Dubchak I."/>
            <person name="Duplessis S."/>
            <person name="Ehlting J."/>
            <person name="Ellis B."/>
            <person name="Gendler K."/>
            <person name="Goodstein D."/>
            <person name="Gribskov M."/>
            <person name="Grimwood J."/>
            <person name="Groover A."/>
            <person name="Gunter L."/>
            <person name="Hamberger B."/>
            <person name="Heinze B."/>
            <person name="Helariutta Y."/>
            <person name="Henrissat B."/>
            <person name="Holligan D."/>
            <person name="Holt R."/>
            <person name="Huang W."/>
            <person name="Islam-Faridi N."/>
            <person name="Jones S."/>
            <person name="Jones-Rhoades M."/>
            <person name="Jorgensen R."/>
            <person name="Joshi C."/>
            <person name="Kangasjarvi J."/>
            <person name="Karlsson J."/>
            <person name="Kelleher C."/>
            <person name="Kirkpatrick R."/>
            <person name="Kirst M."/>
            <person name="Kohler A."/>
            <person name="Kalluri U."/>
            <person name="Larimer F."/>
            <person name="Leebens-Mack J."/>
            <person name="Leple J.C."/>
            <person name="Locascio P."/>
            <person name="Lou Y."/>
            <person name="Lucas S."/>
            <person name="Martin F."/>
            <person name="Montanini B."/>
            <person name="Napoli C."/>
            <person name="Nelson D.R."/>
            <person name="Nelson C."/>
            <person name="Nieminen K."/>
            <person name="Nilsson O."/>
            <person name="Pereda V."/>
            <person name="Peter G."/>
            <person name="Philippe R."/>
            <person name="Pilate G."/>
            <person name="Poliakov A."/>
            <person name="Razumovskaya J."/>
            <person name="Richardson P."/>
            <person name="Rinaldi C."/>
            <person name="Ritland K."/>
            <person name="Rouze P."/>
            <person name="Ryaboy D."/>
            <person name="Schmutz J."/>
            <person name="Schrader J."/>
            <person name="Segerman B."/>
            <person name="Shin H."/>
            <person name="Siddiqui A."/>
            <person name="Sterky F."/>
            <person name="Terry A."/>
            <person name="Tsai C.J."/>
            <person name="Uberbacher E."/>
            <person name="Unneberg P."/>
            <person name="Vahala J."/>
            <person name="Wall K."/>
            <person name="Wessler S."/>
            <person name="Yang G."/>
            <person name="Yin T."/>
            <person name="Douglas C."/>
            <person name="Marra M."/>
            <person name="Sandberg G."/>
            <person name="Van de Peer Y."/>
            <person name="Rokhsar D."/>
        </authorList>
    </citation>
    <scope>NUCLEOTIDE SEQUENCE [LARGE SCALE GENOMIC DNA]</scope>
    <source>
        <strain evidence="2">cv. Nisqually</strain>
    </source>
</reference>
<keyword evidence="2" id="KW-1185">Reference proteome</keyword>
<dbReference type="GO" id="GO:0016592">
    <property type="term" value="C:mediator complex"/>
    <property type="evidence" value="ECO:0007669"/>
    <property type="project" value="InterPro"/>
</dbReference>
<sequence length="67" mass="7673">MVKILMGKLIRLLTRDQEFVRLNYVVSEEPGELSQVTALGFVDHFLSCTFLLELSSRTLSGRKFLLL</sequence>
<dbReference type="GO" id="GO:2000762">
    <property type="term" value="P:regulation of phenylpropanoid metabolic process"/>
    <property type="evidence" value="ECO:0007669"/>
    <property type="project" value="InterPro"/>
</dbReference>
<dbReference type="InParanoid" id="A0A3N7EK35"/>
<dbReference type="PANTHER" id="PTHR33739:SF7">
    <property type="entry name" value="MEDIATOR OF RNA POLYMERASE II TRANSCRIPTION SUBUNIT 33B"/>
    <property type="match status" value="1"/>
</dbReference>
<dbReference type="Proteomes" id="UP000006729">
    <property type="component" value="Chromosome 2"/>
</dbReference>
<organism evidence="1 2">
    <name type="scientific">Populus trichocarpa</name>
    <name type="common">Western balsam poplar</name>
    <name type="synonym">Populus balsamifera subsp. trichocarpa</name>
    <dbReference type="NCBI Taxonomy" id="3694"/>
    <lineage>
        <taxon>Eukaryota</taxon>
        <taxon>Viridiplantae</taxon>
        <taxon>Streptophyta</taxon>
        <taxon>Embryophyta</taxon>
        <taxon>Tracheophyta</taxon>
        <taxon>Spermatophyta</taxon>
        <taxon>Magnoliopsida</taxon>
        <taxon>eudicotyledons</taxon>
        <taxon>Gunneridae</taxon>
        <taxon>Pentapetalae</taxon>
        <taxon>rosids</taxon>
        <taxon>fabids</taxon>
        <taxon>Malpighiales</taxon>
        <taxon>Salicaceae</taxon>
        <taxon>Saliceae</taxon>
        <taxon>Populus</taxon>
    </lineage>
</organism>
<accession>A0A3N7EK35</accession>
<dbReference type="InterPro" id="IPR039638">
    <property type="entry name" value="MED33A/B"/>
</dbReference>
<evidence type="ECO:0000313" key="2">
    <source>
        <dbReference type="Proteomes" id="UP000006729"/>
    </source>
</evidence>
<dbReference type="PANTHER" id="PTHR33739">
    <property type="entry name" value="OS07G0681500 PROTEIN"/>
    <property type="match status" value="1"/>
</dbReference>
<dbReference type="STRING" id="3694.A0A3N7EK35"/>
<gene>
    <name evidence="1" type="ORF">POPTR_002G214050v4</name>
</gene>
<dbReference type="AlphaFoldDB" id="A0A3N7EK35"/>
<protein>
    <submittedName>
        <fullName evidence="1">Uncharacterized protein</fullName>
    </submittedName>
</protein>
<dbReference type="EMBL" id="CM009291">
    <property type="protein sequence ID" value="RQO87283.2"/>
    <property type="molecule type" value="Genomic_DNA"/>
</dbReference>
<evidence type="ECO:0000313" key="1">
    <source>
        <dbReference type="EMBL" id="RQO87283.2"/>
    </source>
</evidence>
<proteinExistence type="predicted"/>
<comment type="caution">
    <text evidence="1">The sequence shown here is derived from an EMBL/GenBank/DDBJ whole genome shotgun (WGS) entry which is preliminary data.</text>
</comment>